<dbReference type="PANTHER" id="PTHR12308">
    <property type="entry name" value="ANOCTAMIN"/>
    <property type="match status" value="1"/>
</dbReference>
<evidence type="ECO:0000256" key="5">
    <source>
        <dbReference type="SAM" id="MobiDB-lite"/>
    </source>
</evidence>
<feature type="region of interest" description="Disordered" evidence="5">
    <location>
        <begin position="419"/>
        <end position="472"/>
    </location>
</feature>
<organism evidence="8 9">
    <name type="scientific">Bodo saltans</name>
    <name type="common">Flagellated protozoan</name>
    <dbReference type="NCBI Taxonomy" id="75058"/>
    <lineage>
        <taxon>Eukaryota</taxon>
        <taxon>Discoba</taxon>
        <taxon>Euglenozoa</taxon>
        <taxon>Kinetoplastea</taxon>
        <taxon>Metakinetoplastina</taxon>
        <taxon>Eubodonida</taxon>
        <taxon>Bodonidae</taxon>
        <taxon>Bodo</taxon>
    </lineage>
</organism>
<feature type="transmembrane region" description="Helical" evidence="6">
    <location>
        <begin position="837"/>
        <end position="860"/>
    </location>
</feature>
<feature type="region of interest" description="Disordered" evidence="5">
    <location>
        <begin position="1091"/>
        <end position="1124"/>
    </location>
</feature>
<feature type="domain" description="Anoctamin transmembrane" evidence="7">
    <location>
        <begin position="286"/>
        <end position="383"/>
    </location>
</feature>
<evidence type="ECO:0000313" key="8">
    <source>
        <dbReference type="EMBL" id="CUF37894.1"/>
    </source>
</evidence>
<dbReference type="OrthoDB" id="296386at2759"/>
<evidence type="ECO:0000256" key="4">
    <source>
        <dbReference type="ARBA" id="ARBA00023136"/>
    </source>
</evidence>
<evidence type="ECO:0000256" key="1">
    <source>
        <dbReference type="ARBA" id="ARBA00004141"/>
    </source>
</evidence>
<feature type="compositionally biased region" description="Polar residues" evidence="5">
    <location>
        <begin position="57"/>
        <end position="71"/>
    </location>
</feature>
<keyword evidence="9" id="KW-1185">Reference proteome</keyword>
<evidence type="ECO:0000256" key="2">
    <source>
        <dbReference type="ARBA" id="ARBA00022692"/>
    </source>
</evidence>
<feature type="transmembrane region" description="Helical" evidence="6">
    <location>
        <begin position="783"/>
        <end position="800"/>
    </location>
</feature>
<feature type="compositionally biased region" description="Polar residues" evidence="5">
    <location>
        <begin position="440"/>
        <end position="453"/>
    </location>
</feature>
<feature type="region of interest" description="Disordered" evidence="5">
    <location>
        <begin position="57"/>
        <end position="111"/>
    </location>
</feature>
<dbReference type="VEuPathDB" id="TriTrypDB:BSAL_62000"/>
<feature type="transmembrane region" description="Helical" evidence="6">
    <location>
        <begin position="880"/>
        <end position="901"/>
    </location>
</feature>
<reference evidence="9" key="1">
    <citation type="submission" date="2015-09" db="EMBL/GenBank/DDBJ databases">
        <authorList>
            <consortium name="Pathogen Informatics"/>
        </authorList>
    </citation>
    <scope>NUCLEOTIDE SEQUENCE [LARGE SCALE GENOMIC DNA]</scope>
    <source>
        <strain evidence="9">Lake Konstanz</strain>
    </source>
</reference>
<feature type="compositionally biased region" description="Acidic residues" evidence="5">
    <location>
        <begin position="1115"/>
        <end position="1124"/>
    </location>
</feature>
<proteinExistence type="predicted"/>
<evidence type="ECO:0000256" key="6">
    <source>
        <dbReference type="SAM" id="Phobius"/>
    </source>
</evidence>
<keyword evidence="4 6" id="KW-0472">Membrane</keyword>
<feature type="region of interest" description="Disordered" evidence="5">
    <location>
        <begin position="698"/>
        <end position="724"/>
    </location>
</feature>
<protein>
    <submittedName>
        <fullName evidence="8">Anoctamin-like protein, putative</fullName>
    </submittedName>
</protein>
<dbReference type="Pfam" id="PF04547">
    <property type="entry name" value="Anoctamin"/>
    <property type="match status" value="2"/>
</dbReference>
<dbReference type="GO" id="GO:0005254">
    <property type="term" value="F:chloride channel activity"/>
    <property type="evidence" value="ECO:0007669"/>
    <property type="project" value="TreeGrafter"/>
</dbReference>
<feature type="transmembrane region" description="Helical" evidence="6">
    <location>
        <begin position="568"/>
        <end position="588"/>
    </location>
</feature>
<feature type="compositionally biased region" description="Polar residues" evidence="5">
    <location>
        <begin position="98"/>
        <end position="111"/>
    </location>
</feature>
<feature type="transmembrane region" description="Helical" evidence="6">
    <location>
        <begin position="609"/>
        <end position="633"/>
    </location>
</feature>
<dbReference type="EMBL" id="CYKH01000311">
    <property type="protein sequence ID" value="CUF37894.1"/>
    <property type="molecule type" value="Genomic_DNA"/>
</dbReference>
<accession>A0A0S4IR83</accession>
<dbReference type="Gene3D" id="3.30.40.10">
    <property type="entry name" value="Zinc/RING finger domain, C3HC4 (zinc finger)"/>
    <property type="match status" value="1"/>
</dbReference>
<sequence length="1124" mass="126924">MRSAPLLFVRVERLHDAILKLDSCHWFFSMFVSGGLWFFFVEGISFAREKLSHTMEGTSVFNEQEQPSSKPLNGDEESESDVELRSPPAYIRQDTDAPPSSQKNQTVNDATNVVSTASVTLEPEDDDPLKDTNFPFDLVLVFDDSAKGAKEYADNLYSDLVHDGLLACKHVKAYRSGIHRIFIGIGASDRFLHGVVQHYHFTEERTEAREHGGICRIYAQNTRQRILLRFLKLRRYGGPHASFQWLLESKIMLDYYLLHDPLEVRDIRRGFSKYIFLPRPTFIADVEEYFGEELAMYMAWLRTVIVFFGPLCVVYAMFFAFEIAGDYRSWSMAAAGYFAPIYIQCFHEYWKRQEKRLAFEFGTLDMEQNAEVREGYRGTHRLVQWTRDKHIRHEGEEEDTIIIKPGRFELPIQHTIPSHLNHHVTPRHGAHGSGRRSNKGGVNSNGQSPTTAVPPSHGAVAPATGSAAQSPIVATESRSFNPNDDKSQEQEEEDPFTVKVVQQLEFDQLPEFVMERHYPNSKRWIAYGVSIPTSLVFCVAVMVAIYAIDFIREVLSDSNGNLPTNYSIAVSVINGVVIVVFNTLYPIITFKLCEWENHRTRDSFENAYILKLFIFVFVNSYFPIFLQVFKLYIFSSDKLDAGTKEERIEAVVIQIFTACISTVFVSNIQDLVVPFFLGPAMDKLRVWWAGKQHKKKVARSSSVGSPSLSTEPTTGVGANEPSDMGQSIMSPTTAAAIEAEEVAGSSSSSGNFITRKFTRMESALHVFEHQMQLSEPQPVTARFMGRIILLGFALIFASLFPLGMAFVFIDAVITTRVEVVRYLYLMRRMAARQVESIGGWSTCIQALIVCASISNCLILSLRSDSLVEWYGLSGTWESRLTVFIATEHIVMFIVFAVEYIIPDTSYDIEQIKALQRYLMLKDQNRLNYDPIDLQMPSHVLIAENILPNDNSNTIATDLCVQCHVTLHPGEDVVRKFPCHHHIHEKCLEHFRRHNGDPGAAGGAGGGSGETPVSNGDGQEVIVAACPSCEFEIDCRYFDTLASYQKYAPVRYRIVDEFAEDPDVQNTAAMVEVLKKENELLVRMSSVYGLSTASFPTPGPAPTGRPPRSRKRNAIEADESDFFEY</sequence>
<comment type="subcellular location">
    <subcellularLocation>
        <location evidence="1">Membrane</location>
        <topology evidence="1">Multi-pass membrane protein</topology>
    </subcellularLocation>
</comment>
<dbReference type="PANTHER" id="PTHR12308:SF73">
    <property type="entry name" value="ANOCTAMIN"/>
    <property type="match status" value="1"/>
</dbReference>
<keyword evidence="2 6" id="KW-0812">Transmembrane</keyword>
<feature type="compositionally biased region" description="Polar residues" evidence="5">
    <location>
        <begin position="699"/>
        <end position="713"/>
    </location>
</feature>
<gene>
    <name evidence="8" type="ORF">BSAL_62000</name>
</gene>
<feature type="transmembrane region" description="Helical" evidence="6">
    <location>
        <begin position="26"/>
        <end position="47"/>
    </location>
</feature>
<dbReference type="GO" id="GO:0016020">
    <property type="term" value="C:membrane"/>
    <property type="evidence" value="ECO:0007669"/>
    <property type="project" value="UniProtKB-SubCell"/>
</dbReference>
<dbReference type="Proteomes" id="UP000051952">
    <property type="component" value="Unassembled WGS sequence"/>
</dbReference>
<evidence type="ECO:0000313" key="9">
    <source>
        <dbReference type="Proteomes" id="UP000051952"/>
    </source>
</evidence>
<feature type="transmembrane region" description="Helical" evidence="6">
    <location>
        <begin position="299"/>
        <end position="321"/>
    </location>
</feature>
<dbReference type="AlphaFoldDB" id="A0A0S4IR83"/>
<dbReference type="InterPro" id="IPR013083">
    <property type="entry name" value="Znf_RING/FYVE/PHD"/>
</dbReference>
<dbReference type="InterPro" id="IPR007632">
    <property type="entry name" value="Anoctamin"/>
</dbReference>
<feature type="domain" description="Anoctamin transmembrane" evidence="7">
    <location>
        <begin position="488"/>
        <end position="912"/>
    </location>
</feature>
<name>A0A0S4IR83_BODSA</name>
<evidence type="ECO:0000259" key="7">
    <source>
        <dbReference type="Pfam" id="PF04547"/>
    </source>
</evidence>
<feature type="transmembrane region" description="Helical" evidence="6">
    <location>
        <begin position="327"/>
        <end position="346"/>
    </location>
</feature>
<keyword evidence="3 6" id="KW-1133">Transmembrane helix</keyword>
<dbReference type="InterPro" id="IPR049452">
    <property type="entry name" value="Anoctamin_TM"/>
</dbReference>
<feature type="transmembrane region" description="Helical" evidence="6">
    <location>
        <begin position="524"/>
        <end position="548"/>
    </location>
</feature>
<feature type="compositionally biased region" description="Basic residues" evidence="5">
    <location>
        <begin position="420"/>
        <end position="438"/>
    </location>
</feature>
<evidence type="ECO:0000256" key="3">
    <source>
        <dbReference type="ARBA" id="ARBA00022989"/>
    </source>
</evidence>